<reference evidence="15" key="1">
    <citation type="submission" date="2013-05" db="EMBL/GenBank/DDBJ databases">
        <authorList>
            <person name="Yim A.K.Y."/>
            <person name="Chan T.F."/>
            <person name="Ji K.M."/>
            <person name="Liu X.Y."/>
            <person name="Zhou J.W."/>
            <person name="Li R.Q."/>
            <person name="Yang K.Y."/>
            <person name="Li J."/>
            <person name="Li M."/>
            <person name="Law P.T.W."/>
            <person name="Wu Y.L."/>
            <person name="Cai Z.L."/>
            <person name="Qin H."/>
            <person name="Bao Y."/>
            <person name="Leung R.K.K."/>
            <person name="Ng P.K.S."/>
            <person name="Zou J."/>
            <person name="Zhong X.J."/>
            <person name="Ran P.X."/>
            <person name="Zhong N.S."/>
            <person name="Liu Z.G."/>
            <person name="Tsui S.K.W."/>
        </authorList>
    </citation>
    <scope>NUCLEOTIDE SEQUENCE</scope>
    <source>
        <strain evidence="15">Derf</strain>
        <tissue evidence="15">Whole organism</tissue>
    </source>
</reference>
<keyword evidence="9 11" id="KW-0472">Membrane</keyword>
<feature type="domain" description="Neurotransmitter-gated ion-channel transmembrane" evidence="13">
    <location>
        <begin position="272"/>
        <end position="359"/>
    </location>
</feature>
<keyword evidence="3 11" id="KW-0813">Transport</keyword>
<dbReference type="GO" id="GO:0004888">
    <property type="term" value="F:transmembrane signaling receptor activity"/>
    <property type="evidence" value="ECO:0007669"/>
    <property type="project" value="InterPro"/>
</dbReference>
<dbReference type="EMBL" id="ASGP02000002">
    <property type="protein sequence ID" value="KAH9522392.1"/>
    <property type="molecule type" value="Genomic_DNA"/>
</dbReference>
<evidence type="ECO:0000313" key="14">
    <source>
        <dbReference type="EMBL" id="KAH7639108.1"/>
    </source>
</evidence>
<dbReference type="InterPro" id="IPR036734">
    <property type="entry name" value="Neur_chan_lig-bd_sf"/>
</dbReference>
<feature type="transmembrane region" description="Helical" evidence="11">
    <location>
        <begin position="411"/>
        <end position="429"/>
    </location>
</feature>
<dbReference type="Gene3D" id="2.70.170.10">
    <property type="entry name" value="Neurotransmitter-gated ion-channel ligand-binding domain"/>
    <property type="match status" value="1"/>
</dbReference>
<keyword evidence="16" id="KW-1185">Reference proteome</keyword>
<evidence type="ECO:0000313" key="15">
    <source>
        <dbReference type="EMBL" id="KAH9522392.1"/>
    </source>
</evidence>
<dbReference type="AlphaFoldDB" id="A0A922I6I4"/>
<keyword evidence="10 11" id="KW-0407">Ion channel</keyword>
<dbReference type="Gene3D" id="1.20.58.390">
    <property type="entry name" value="Neurotransmitter-gated ion-channel transmembrane domain"/>
    <property type="match status" value="1"/>
</dbReference>
<dbReference type="InterPro" id="IPR036719">
    <property type="entry name" value="Neuro-gated_channel_TM_sf"/>
</dbReference>
<feature type="transmembrane region" description="Helical" evidence="11">
    <location>
        <begin position="272"/>
        <end position="290"/>
    </location>
</feature>
<feature type="domain" description="Neurotransmitter-gated ion-channel ligand-binding" evidence="12">
    <location>
        <begin position="57"/>
        <end position="260"/>
    </location>
</feature>
<dbReference type="InterPro" id="IPR006202">
    <property type="entry name" value="Neur_chan_lig-bd"/>
</dbReference>
<organism evidence="15 16">
    <name type="scientific">Dermatophagoides farinae</name>
    <name type="common">American house dust mite</name>
    <dbReference type="NCBI Taxonomy" id="6954"/>
    <lineage>
        <taxon>Eukaryota</taxon>
        <taxon>Metazoa</taxon>
        <taxon>Ecdysozoa</taxon>
        <taxon>Arthropoda</taxon>
        <taxon>Chelicerata</taxon>
        <taxon>Arachnida</taxon>
        <taxon>Acari</taxon>
        <taxon>Acariformes</taxon>
        <taxon>Sarcoptiformes</taxon>
        <taxon>Astigmata</taxon>
        <taxon>Psoroptidia</taxon>
        <taxon>Analgoidea</taxon>
        <taxon>Pyroglyphidae</taxon>
        <taxon>Dermatophagoidinae</taxon>
        <taxon>Dermatophagoides</taxon>
    </lineage>
</organism>
<dbReference type="SUPFAM" id="SSF90112">
    <property type="entry name" value="Neurotransmitter-gated ion-channel transmembrane pore"/>
    <property type="match status" value="1"/>
</dbReference>
<evidence type="ECO:0000256" key="1">
    <source>
        <dbReference type="ARBA" id="ARBA00004141"/>
    </source>
</evidence>
<sequence length="431" mass="50170">MNSFSTVILLVLLLFGLQYGKIIVVNATCLDHITVDNDEQHSIHKRSIDHDFGILPDVYYQNIAPMQNGQPVQVKVSVIILNLKIGSISTQDFEVDIFYHQQWNDHRLQPPTNIEAMTKMKTHDSNIVQYRLTDRWKNRLWIPNVYFRNAVSGSISNILTPTYYFTVTNYTEVFMAVRLSLKLTCHMNFYKFPFDTQICYINLTSTSDDANTMLLSWHIFRIGSHVDESEFTVTQVDHESDCIKRYKFGSYSCLYGSIIFKRNIGKYVIKRLVPSFIIVVITFIGFWIPTNISPARTALPITALLALITQQIQSDLNVSYVYALQIWNIVCIIFVFANLLEFAIALYMIHCDQEQKSKKHDPPPSLSIWNDGKENVNNQQQQRQRSTLKRRMSQHFQTTTRHAQIDVYARYIFPLLFFLFILAFAFYVSTE</sequence>
<dbReference type="Pfam" id="PF02932">
    <property type="entry name" value="Neur_chan_memb"/>
    <property type="match status" value="1"/>
</dbReference>
<name>A0A922I6I4_DERFA</name>
<dbReference type="SUPFAM" id="SSF63712">
    <property type="entry name" value="Nicotinic receptor ligand binding domain-like"/>
    <property type="match status" value="1"/>
</dbReference>
<evidence type="ECO:0000259" key="13">
    <source>
        <dbReference type="Pfam" id="PF02932"/>
    </source>
</evidence>
<proteinExistence type="inferred from homology"/>
<dbReference type="PRINTS" id="PR00252">
    <property type="entry name" value="NRIONCHANNEL"/>
</dbReference>
<evidence type="ECO:0000256" key="2">
    <source>
        <dbReference type="ARBA" id="ARBA00004236"/>
    </source>
</evidence>
<accession>A0A922I6I4</accession>
<evidence type="ECO:0000256" key="7">
    <source>
        <dbReference type="ARBA" id="ARBA00022989"/>
    </source>
</evidence>
<dbReference type="GO" id="GO:0005886">
    <property type="term" value="C:plasma membrane"/>
    <property type="evidence" value="ECO:0007669"/>
    <property type="project" value="UniProtKB-SubCell"/>
</dbReference>
<evidence type="ECO:0000256" key="6">
    <source>
        <dbReference type="ARBA" id="ARBA00022729"/>
    </source>
</evidence>
<evidence type="ECO:0000256" key="3">
    <source>
        <dbReference type="ARBA" id="ARBA00022448"/>
    </source>
</evidence>
<comment type="caution">
    <text evidence="11">Lacks conserved residue(s) required for the propagation of feature annotation.</text>
</comment>
<evidence type="ECO:0000256" key="4">
    <source>
        <dbReference type="ARBA" id="ARBA00022475"/>
    </source>
</evidence>
<dbReference type="Proteomes" id="UP000828236">
    <property type="component" value="Unassembled WGS sequence"/>
</dbReference>
<comment type="similarity">
    <text evidence="11">Belongs to the ligand-gated ion channel (TC 1.A.9) family.</text>
</comment>
<dbReference type="InterPro" id="IPR018000">
    <property type="entry name" value="Neurotransmitter_ion_chnl_CS"/>
</dbReference>
<feature type="chain" id="PRO_5039737705" evidence="11">
    <location>
        <begin position="21"/>
        <end position="431"/>
    </location>
</feature>
<dbReference type="Proteomes" id="UP000790347">
    <property type="component" value="Unassembled WGS sequence"/>
</dbReference>
<dbReference type="InterPro" id="IPR006201">
    <property type="entry name" value="Neur_channel"/>
</dbReference>
<protein>
    <submittedName>
        <fullName evidence="15">Uncharacterized protein</fullName>
    </submittedName>
</protein>
<dbReference type="GO" id="GO:0005254">
    <property type="term" value="F:chloride channel activity"/>
    <property type="evidence" value="ECO:0007669"/>
    <property type="project" value="UniProtKB-ARBA"/>
</dbReference>
<evidence type="ECO:0000313" key="16">
    <source>
        <dbReference type="Proteomes" id="UP000790347"/>
    </source>
</evidence>
<keyword evidence="7 11" id="KW-1133">Transmembrane helix</keyword>
<evidence type="ECO:0000256" key="5">
    <source>
        <dbReference type="ARBA" id="ARBA00022692"/>
    </source>
</evidence>
<keyword evidence="6 11" id="KW-0732">Signal</keyword>
<keyword evidence="4" id="KW-1003">Cell membrane</keyword>
<dbReference type="Pfam" id="PF02931">
    <property type="entry name" value="Neur_chan_LBD"/>
    <property type="match status" value="1"/>
</dbReference>
<dbReference type="PROSITE" id="PS00236">
    <property type="entry name" value="NEUROTR_ION_CHANNEL"/>
    <property type="match status" value="1"/>
</dbReference>
<dbReference type="PANTHER" id="PTHR18945">
    <property type="entry name" value="NEUROTRANSMITTER GATED ION CHANNEL"/>
    <property type="match status" value="1"/>
</dbReference>
<dbReference type="CDD" id="cd18987">
    <property type="entry name" value="LGIC_ECD_anion"/>
    <property type="match status" value="1"/>
</dbReference>
<feature type="transmembrane region" description="Helical" evidence="11">
    <location>
        <begin position="326"/>
        <end position="349"/>
    </location>
</feature>
<evidence type="ECO:0000256" key="9">
    <source>
        <dbReference type="ARBA" id="ARBA00023136"/>
    </source>
</evidence>
<evidence type="ECO:0000259" key="12">
    <source>
        <dbReference type="Pfam" id="PF02931"/>
    </source>
</evidence>
<dbReference type="InterPro" id="IPR038050">
    <property type="entry name" value="Neuro_actylchol_rec"/>
</dbReference>
<dbReference type="GO" id="GO:0099095">
    <property type="term" value="F:ligand-gated monoatomic anion channel activity"/>
    <property type="evidence" value="ECO:0007669"/>
    <property type="project" value="UniProtKB-ARBA"/>
</dbReference>
<comment type="subcellular location">
    <subcellularLocation>
        <location evidence="2">Cell membrane</location>
    </subcellularLocation>
    <subcellularLocation>
        <location evidence="1">Membrane</location>
        <topology evidence="1">Multi-pass membrane protein</topology>
    </subcellularLocation>
</comment>
<keyword evidence="5 11" id="KW-0812">Transmembrane</keyword>
<dbReference type="InterPro" id="IPR006028">
    <property type="entry name" value="GABAA/Glycine_rcpt"/>
</dbReference>
<comment type="caution">
    <text evidence="15">The sequence shown here is derived from an EMBL/GenBank/DDBJ whole genome shotgun (WGS) entry which is preliminary data.</text>
</comment>
<reference evidence="14" key="2">
    <citation type="submission" date="2020-06" db="EMBL/GenBank/DDBJ databases">
        <authorList>
            <person name="Ji K."/>
            <person name="Li J."/>
        </authorList>
    </citation>
    <scope>NUCLEOTIDE SEQUENCE</scope>
    <source>
        <strain evidence="14">JKM2019</strain>
        <tissue evidence="14">Whole body</tissue>
    </source>
</reference>
<feature type="signal peptide" evidence="11">
    <location>
        <begin position="1"/>
        <end position="20"/>
    </location>
</feature>
<keyword evidence="8 11" id="KW-0406">Ion transport</keyword>
<gene>
    <name evidence="15" type="ORF">DERF_005971</name>
    <name evidence="14" type="ORF">HUG17_3141</name>
</gene>
<evidence type="ECO:0000256" key="8">
    <source>
        <dbReference type="ARBA" id="ARBA00023065"/>
    </source>
</evidence>
<reference evidence="15" key="4">
    <citation type="journal article" date="2022" name="Res Sq">
        <title>Comparative Genomics Reveals Insights into the Divergent Evolution of Astigmatic Mites and Household Pest Adaptations.</title>
        <authorList>
            <person name="Xiong Q."/>
            <person name="Wan A.T.-Y."/>
            <person name="Liu X.-Y."/>
            <person name="Fung C.S.-H."/>
            <person name="Xiao X."/>
            <person name="Malainual N."/>
            <person name="Hou J."/>
            <person name="Wang L."/>
            <person name="Wang M."/>
            <person name="Yang K."/>
            <person name="Cui Y."/>
            <person name="Leung E."/>
            <person name="Nong W."/>
            <person name="Shin S.-K."/>
            <person name="Au S."/>
            <person name="Jeong K.Y."/>
            <person name="Chew F.T."/>
            <person name="Hui J."/>
            <person name="Leung T.F."/>
            <person name="Tungtrongchitr A."/>
            <person name="Zhong N."/>
            <person name="Liu Z."/>
            <person name="Tsui S."/>
        </authorList>
    </citation>
    <scope>NUCLEOTIDE SEQUENCE</scope>
    <source>
        <strain evidence="15">Derf</strain>
        <tissue evidence="15">Whole organism</tissue>
    </source>
</reference>
<dbReference type="InterPro" id="IPR006029">
    <property type="entry name" value="Neurotrans-gated_channel_TM"/>
</dbReference>
<evidence type="ECO:0000256" key="10">
    <source>
        <dbReference type="ARBA" id="ARBA00023303"/>
    </source>
</evidence>
<dbReference type="GO" id="GO:0005230">
    <property type="term" value="F:extracellular ligand-gated monoatomic ion channel activity"/>
    <property type="evidence" value="ECO:0007669"/>
    <property type="project" value="InterPro"/>
</dbReference>
<dbReference type="PRINTS" id="PR00253">
    <property type="entry name" value="GABAARECEPTR"/>
</dbReference>
<reference evidence="14" key="3">
    <citation type="journal article" date="2021" name="World Allergy Organ. J.">
        <title>Chromosome-level assembly of Dermatophagoides farinae genome and transcriptome reveals two novel allergens Der f 37 and Der f 39.</title>
        <authorList>
            <person name="Chen J."/>
            <person name="Cai Z."/>
            <person name="Fan D."/>
            <person name="Hu J."/>
            <person name="Hou Y."/>
            <person name="He Y."/>
            <person name="Zhang Z."/>
            <person name="Zhao Z."/>
            <person name="Gao P."/>
            <person name="Hu W."/>
            <person name="Sun J."/>
            <person name="Li J."/>
            <person name="Ji K."/>
        </authorList>
    </citation>
    <scope>NUCLEOTIDE SEQUENCE</scope>
    <source>
        <strain evidence="14">JKM2019</strain>
    </source>
</reference>
<dbReference type="EMBL" id="SDOV01000007">
    <property type="protein sequence ID" value="KAH7639108.1"/>
    <property type="molecule type" value="Genomic_DNA"/>
</dbReference>
<evidence type="ECO:0000256" key="11">
    <source>
        <dbReference type="RuleBase" id="RU000687"/>
    </source>
</evidence>